<dbReference type="Gene3D" id="2.20.28.60">
    <property type="match status" value="1"/>
</dbReference>
<dbReference type="InterPro" id="IPR019810">
    <property type="entry name" value="Citrate_synthase_AS"/>
</dbReference>
<dbReference type="GO" id="GO:0036440">
    <property type="term" value="F:citrate synthase activity"/>
    <property type="evidence" value="ECO:0007669"/>
    <property type="project" value="UniProtKB-EC"/>
</dbReference>
<keyword evidence="4 7" id="KW-0808">Transferase</keyword>
<evidence type="ECO:0000313" key="12">
    <source>
        <dbReference type="Proteomes" id="UP000267049"/>
    </source>
</evidence>
<dbReference type="NCBIfam" id="NF004126">
    <property type="entry name" value="PRK05614.1"/>
    <property type="match status" value="1"/>
</dbReference>
<dbReference type="PANTHER" id="PTHR42871">
    <property type="entry name" value="CITRATE SYNTHASE"/>
    <property type="match status" value="1"/>
</dbReference>
<dbReference type="InterPro" id="IPR036969">
    <property type="entry name" value="Citrate_synthase_sf"/>
</dbReference>
<protein>
    <recommendedName>
        <fullName evidence="6 7">Citrate synthase</fullName>
    </recommendedName>
</protein>
<evidence type="ECO:0000256" key="7">
    <source>
        <dbReference type="PIRNR" id="PIRNR001369"/>
    </source>
</evidence>
<evidence type="ECO:0000256" key="3">
    <source>
        <dbReference type="ARBA" id="ARBA00022532"/>
    </source>
</evidence>
<dbReference type="CDD" id="cd06114">
    <property type="entry name" value="EcCS_like"/>
    <property type="match status" value="1"/>
</dbReference>
<evidence type="ECO:0000256" key="10">
    <source>
        <dbReference type="RuleBase" id="RU003406"/>
    </source>
</evidence>
<dbReference type="InterPro" id="IPR016143">
    <property type="entry name" value="Citrate_synth-like_sm_a-sub"/>
</dbReference>
<dbReference type="Proteomes" id="UP000267049">
    <property type="component" value="Unassembled WGS sequence"/>
</dbReference>
<proteinExistence type="inferred from homology"/>
<comment type="pathway">
    <text evidence="1 9">Carbohydrate metabolism; tricarboxylic acid cycle; isocitrate from oxaloacetate: step 1/2.</text>
</comment>
<keyword evidence="11" id="KW-0012">Acyltransferase</keyword>
<comment type="caution">
    <text evidence="11">The sequence shown here is derived from an EMBL/GenBank/DDBJ whole genome shotgun (WGS) entry which is preliminary data.</text>
</comment>
<dbReference type="InterPro" id="IPR010953">
    <property type="entry name" value="Citrate_synthase_typ-I"/>
</dbReference>
<dbReference type="Gene3D" id="1.10.580.10">
    <property type="entry name" value="Citrate Synthase, domain 1"/>
    <property type="match status" value="1"/>
</dbReference>
<evidence type="ECO:0000256" key="8">
    <source>
        <dbReference type="PIRSR" id="PIRSR001369-1"/>
    </source>
</evidence>
<sequence>MPTEECFVSDNKTGLDQVTLAAGDKNIVLPVLHPTLGAPCIDIAKVPKETGCFTYDAGFTATASCKSAITYIDGDAGVLLYRGYPIEQLAEKSSFLEVAYLLMNGELPTTGEFEKFEHEVTHHTMMHEAFKSFLGGFRHDAHPMAMLTGMLGSLASFYHNDLDLEDPEQRRMTAIRLIAKVPTIAAACYRHSIGWPIRYPRNNLEYTTRFLHMLKEVPSEPLELSPVAAKAMDLLFILHADHEQNASTSTVRLVGSTGANPYVSVAAGVAALWGPAHGGANEAVLKMLAEIGRPENVKSAIDKAKDKESGFRLMGFGHRVYKNYDPRAALVRKMTHEVLGQLGVSDPLLDVAMKLEEAALQDEYFVQRKLYPNVDFYSGIIYKALGIPVEMFTVMFAIARTAGWVSHWLEQQEDPENKIGRPRQIYTGSANRDYVGIDKR</sequence>
<accession>A0A3M8SX12</accession>
<name>A0A3M8SX12_9GAMM</name>
<dbReference type="PIRSF" id="PIRSF001369">
    <property type="entry name" value="Citrate_synth"/>
    <property type="match status" value="1"/>
</dbReference>
<dbReference type="EMBL" id="RIBS01000001">
    <property type="protein sequence ID" value="RNF85898.1"/>
    <property type="molecule type" value="Genomic_DNA"/>
</dbReference>
<dbReference type="InterPro" id="IPR016142">
    <property type="entry name" value="Citrate_synth-like_lrg_a-sub"/>
</dbReference>
<dbReference type="Gene3D" id="1.10.230.10">
    <property type="entry name" value="Cytochrome P450-Terp, domain 2"/>
    <property type="match status" value="1"/>
</dbReference>
<evidence type="ECO:0000256" key="9">
    <source>
        <dbReference type="RuleBase" id="RU003370"/>
    </source>
</evidence>
<dbReference type="FunFam" id="1.10.230.10:FF:000002">
    <property type="entry name" value="Citrate synthase"/>
    <property type="match status" value="1"/>
</dbReference>
<dbReference type="SUPFAM" id="SSF48256">
    <property type="entry name" value="Citrate synthase"/>
    <property type="match status" value="1"/>
</dbReference>
<dbReference type="GO" id="GO:0005737">
    <property type="term" value="C:cytoplasm"/>
    <property type="evidence" value="ECO:0007669"/>
    <property type="project" value="InterPro"/>
</dbReference>
<reference evidence="11 12" key="1">
    <citation type="submission" date="2018-11" db="EMBL/GenBank/DDBJ databases">
        <title>Lysobacter cryohumiis sp. nov., isolated from soil in the Tianshan Mountains, Xinjiang, China.</title>
        <authorList>
            <person name="Luo Y."/>
            <person name="Sheng H."/>
        </authorList>
    </citation>
    <scope>NUCLEOTIDE SEQUENCE [LARGE SCALE GENOMIC DNA]</scope>
    <source>
        <strain evidence="11 12">ZS60</strain>
    </source>
</reference>
<feature type="active site" evidence="8">
    <location>
        <position position="375"/>
    </location>
</feature>
<keyword evidence="12" id="KW-1185">Reference proteome</keyword>
<dbReference type="PRINTS" id="PR00143">
    <property type="entry name" value="CITRTSNTHASE"/>
</dbReference>
<evidence type="ECO:0000256" key="5">
    <source>
        <dbReference type="ARBA" id="ARBA00049288"/>
    </source>
</evidence>
<dbReference type="PROSITE" id="PS00480">
    <property type="entry name" value="CITRATE_SYNTHASE"/>
    <property type="match status" value="1"/>
</dbReference>
<evidence type="ECO:0000256" key="6">
    <source>
        <dbReference type="NCBIfam" id="TIGR01798"/>
    </source>
</evidence>
<dbReference type="NCBIfam" id="TIGR01798">
    <property type="entry name" value="cit_synth_I"/>
    <property type="match status" value="1"/>
</dbReference>
<evidence type="ECO:0000256" key="4">
    <source>
        <dbReference type="ARBA" id="ARBA00022679"/>
    </source>
</evidence>
<dbReference type="UniPathway" id="UPA00223">
    <property type="reaction ID" value="UER00717"/>
</dbReference>
<evidence type="ECO:0000256" key="2">
    <source>
        <dbReference type="ARBA" id="ARBA00010566"/>
    </source>
</evidence>
<evidence type="ECO:0000256" key="1">
    <source>
        <dbReference type="ARBA" id="ARBA00004751"/>
    </source>
</evidence>
<dbReference type="PANTHER" id="PTHR42871:SF1">
    <property type="entry name" value="CITRATE SYNTHASE"/>
    <property type="match status" value="1"/>
</dbReference>
<dbReference type="AlphaFoldDB" id="A0A3M8SX12"/>
<dbReference type="GO" id="GO:0006099">
    <property type="term" value="P:tricarboxylic acid cycle"/>
    <property type="evidence" value="ECO:0007669"/>
    <property type="project" value="UniProtKB-UniRule"/>
</dbReference>
<organism evidence="11 12">
    <name type="scientific">Montanilutibacter psychrotolerans</name>
    <dbReference type="NCBI Taxonomy" id="1327343"/>
    <lineage>
        <taxon>Bacteria</taxon>
        <taxon>Pseudomonadati</taxon>
        <taxon>Pseudomonadota</taxon>
        <taxon>Gammaproteobacteria</taxon>
        <taxon>Lysobacterales</taxon>
        <taxon>Lysobacteraceae</taxon>
        <taxon>Montanilutibacter</taxon>
    </lineage>
</organism>
<evidence type="ECO:0000313" key="11">
    <source>
        <dbReference type="EMBL" id="RNF85898.1"/>
    </source>
</evidence>
<feature type="active site" evidence="8">
    <location>
        <position position="318"/>
    </location>
</feature>
<dbReference type="OrthoDB" id="9800864at2"/>
<keyword evidence="3 9" id="KW-0816">Tricarboxylic acid cycle</keyword>
<dbReference type="Pfam" id="PF00285">
    <property type="entry name" value="Citrate_synt"/>
    <property type="match status" value="1"/>
</dbReference>
<dbReference type="InterPro" id="IPR024176">
    <property type="entry name" value="Citrate_synthase_bac-typ"/>
</dbReference>
<comment type="similarity">
    <text evidence="2 7 10">Belongs to the citrate synthase family.</text>
</comment>
<gene>
    <name evidence="11" type="ORF">EER27_00160</name>
</gene>
<dbReference type="InterPro" id="IPR002020">
    <property type="entry name" value="Citrate_synthase"/>
</dbReference>
<comment type="catalytic activity">
    <reaction evidence="5 9">
        <text>oxaloacetate + acetyl-CoA + H2O = citrate + CoA + H(+)</text>
        <dbReference type="Rhea" id="RHEA:16845"/>
        <dbReference type="ChEBI" id="CHEBI:15377"/>
        <dbReference type="ChEBI" id="CHEBI:15378"/>
        <dbReference type="ChEBI" id="CHEBI:16452"/>
        <dbReference type="ChEBI" id="CHEBI:16947"/>
        <dbReference type="ChEBI" id="CHEBI:57287"/>
        <dbReference type="ChEBI" id="CHEBI:57288"/>
        <dbReference type="EC" id="2.3.3.16"/>
    </reaction>
</comment>